<gene>
    <name evidence="2" type="ORF">EC973_005955</name>
</gene>
<keyword evidence="3" id="KW-1185">Reference proteome</keyword>
<evidence type="ECO:0000256" key="1">
    <source>
        <dbReference type="SAM" id="MobiDB-lite"/>
    </source>
</evidence>
<evidence type="ECO:0000313" key="3">
    <source>
        <dbReference type="Proteomes" id="UP000605846"/>
    </source>
</evidence>
<proteinExistence type="predicted"/>
<feature type="compositionally biased region" description="Basic and acidic residues" evidence="1">
    <location>
        <begin position="23"/>
        <end position="39"/>
    </location>
</feature>
<dbReference type="Proteomes" id="UP000605846">
    <property type="component" value="Unassembled WGS sequence"/>
</dbReference>
<evidence type="ECO:0008006" key="4">
    <source>
        <dbReference type="Google" id="ProtNLM"/>
    </source>
</evidence>
<name>A0A8H7BTX0_9FUNG</name>
<reference evidence="2" key="1">
    <citation type="submission" date="2020-01" db="EMBL/GenBank/DDBJ databases">
        <title>Genome Sequencing of Three Apophysomyces-Like Fungal Strains Confirms a Novel Fungal Genus in the Mucoromycota with divergent Burkholderia-like Endosymbiotic Bacteria.</title>
        <authorList>
            <person name="Stajich J.E."/>
            <person name="Macias A.M."/>
            <person name="Carter-House D."/>
            <person name="Lovett B."/>
            <person name="Kasson L.R."/>
            <person name="Berry K."/>
            <person name="Grigoriev I."/>
            <person name="Chang Y."/>
            <person name="Spatafora J."/>
            <person name="Kasson M.T."/>
        </authorList>
    </citation>
    <scope>NUCLEOTIDE SEQUENCE</scope>
    <source>
        <strain evidence="2">NRRL A-21654</strain>
    </source>
</reference>
<feature type="region of interest" description="Disordered" evidence="1">
    <location>
        <begin position="1"/>
        <end position="39"/>
    </location>
</feature>
<sequence>MTLSEQNVPLPSAPPPPYTPHSQHHDSVERNDVPEARETEQADLSRLELKLLATERSVGSYECGCVLEDRFLLLGHSVLGIQVLDMERPTKTQTIIWARARKMIVIESSRIVLMLAGRSKQIRCYSLDALLRLIYAVLGLDWRKRLVPEYDLPSLDAWRHVASQAGKAPDVEPTAQAPGNENLQGKVVMVAGIAKNHYAFGNTVLQNYCYKFPESKDALDLRIYHTTAYIFAAVLHRDKIVLWQRKRDADNLHAFFRLKVFWIPTEPRSIAFADDRVTLRHILAVFSTEATAINLRDSKVQTIPIHAKVEELYQSTWMREQYEHRLSNPRPPASPVPTMFPRPSLPSTLSLPIHWTSLIQLPFYPECLPATSLTTQYSIPPSYNTVVATTPFEAPDPVALPSTAAPQLFFATLGRQSFIIDLNGALFTTQVYHWSDEPDHIEFVKIRNDWCAVGFGRDTVDLVHITTAKKQRLMNGVPVRFLSHWRTALLWSCTANDKSHVYMLQTDV</sequence>
<dbReference type="OrthoDB" id="6415790at2759"/>
<comment type="caution">
    <text evidence="2">The sequence shown here is derived from an EMBL/GenBank/DDBJ whole genome shotgun (WGS) entry which is preliminary data.</text>
</comment>
<accession>A0A8H7BTX0</accession>
<evidence type="ECO:0000313" key="2">
    <source>
        <dbReference type="EMBL" id="KAF7728551.1"/>
    </source>
</evidence>
<dbReference type="AlphaFoldDB" id="A0A8H7BTX0"/>
<organism evidence="2 3">
    <name type="scientific">Apophysomyces ossiformis</name>
    <dbReference type="NCBI Taxonomy" id="679940"/>
    <lineage>
        <taxon>Eukaryota</taxon>
        <taxon>Fungi</taxon>
        <taxon>Fungi incertae sedis</taxon>
        <taxon>Mucoromycota</taxon>
        <taxon>Mucoromycotina</taxon>
        <taxon>Mucoromycetes</taxon>
        <taxon>Mucorales</taxon>
        <taxon>Mucorineae</taxon>
        <taxon>Mucoraceae</taxon>
        <taxon>Apophysomyces</taxon>
    </lineage>
</organism>
<dbReference type="EMBL" id="JABAYA010000035">
    <property type="protein sequence ID" value="KAF7728551.1"/>
    <property type="molecule type" value="Genomic_DNA"/>
</dbReference>
<protein>
    <recommendedName>
        <fullName evidence="4">CNH domain-containing protein</fullName>
    </recommendedName>
</protein>